<comment type="caution">
    <text evidence="1">The sequence shown here is derived from an EMBL/GenBank/DDBJ whole genome shotgun (WGS) entry which is preliminary data.</text>
</comment>
<evidence type="ECO:0000313" key="1">
    <source>
        <dbReference type="EMBL" id="GHA45322.1"/>
    </source>
</evidence>
<keyword evidence="2" id="KW-1185">Reference proteome</keyword>
<protein>
    <recommendedName>
        <fullName evidence="3">CsbD-like domain-containing protein</fullName>
    </recommendedName>
</protein>
<dbReference type="Proteomes" id="UP000634455">
    <property type="component" value="Unassembled WGS sequence"/>
</dbReference>
<reference evidence="2" key="1">
    <citation type="journal article" date="2019" name="Int. J. Syst. Evol. Microbiol.">
        <title>The Global Catalogue of Microorganisms (GCM) 10K type strain sequencing project: providing services to taxonomists for standard genome sequencing and annotation.</title>
        <authorList>
            <consortium name="The Broad Institute Genomics Platform"/>
            <consortium name="The Broad Institute Genome Sequencing Center for Infectious Disease"/>
            <person name="Wu L."/>
            <person name="Ma J."/>
        </authorList>
    </citation>
    <scope>NUCLEOTIDE SEQUENCE [LARGE SCALE GENOMIC DNA]</scope>
    <source>
        <strain evidence="2">KCTC 32465</strain>
    </source>
</reference>
<evidence type="ECO:0008006" key="3">
    <source>
        <dbReference type="Google" id="ProtNLM"/>
    </source>
</evidence>
<dbReference type="EMBL" id="BMZF01000001">
    <property type="protein sequence ID" value="GHA45322.1"/>
    <property type="molecule type" value="Genomic_DNA"/>
</dbReference>
<gene>
    <name evidence="1" type="ORF">GCM10008927_07860</name>
</gene>
<accession>A0ABQ3D0W2</accession>
<name>A0ABQ3D0W2_9RHOB</name>
<dbReference type="RefSeq" id="WP_189639236.1">
    <property type="nucleotide sequence ID" value="NZ_BMZF01000001.1"/>
</dbReference>
<proteinExistence type="predicted"/>
<organism evidence="1 2">
    <name type="scientific">Paramylibacter ulvae</name>
    <dbReference type="NCBI Taxonomy" id="1651968"/>
    <lineage>
        <taxon>Bacteria</taxon>
        <taxon>Pseudomonadati</taxon>
        <taxon>Pseudomonadota</taxon>
        <taxon>Alphaproteobacteria</taxon>
        <taxon>Rhodobacterales</taxon>
        <taxon>Paracoccaceae</taxon>
        <taxon>Paramylibacter</taxon>
    </lineage>
</organism>
<sequence>MNRFIQNIIRVLIMKGMMQGVRRLMNWWGDRQAQGQNVEQAKAIKDQTRKNTKTANRLVRMIRRFGRF</sequence>
<evidence type="ECO:0000313" key="2">
    <source>
        <dbReference type="Proteomes" id="UP000634455"/>
    </source>
</evidence>